<evidence type="ECO:0000313" key="3">
    <source>
        <dbReference type="EMBL" id="KAL2506036.1"/>
    </source>
</evidence>
<evidence type="ECO:0000313" key="4">
    <source>
        <dbReference type="Proteomes" id="UP001604336"/>
    </source>
</evidence>
<feature type="compositionally biased region" description="Basic residues" evidence="1">
    <location>
        <begin position="40"/>
        <end position="56"/>
    </location>
</feature>
<gene>
    <name evidence="3" type="ORF">Adt_21657</name>
</gene>
<feature type="domain" description="Amidase" evidence="2">
    <location>
        <begin position="83"/>
        <end position="111"/>
    </location>
</feature>
<accession>A0ABD1T080</accession>
<proteinExistence type="predicted"/>
<dbReference type="InterPro" id="IPR023631">
    <property type="entry name" value="Amidase_dom"/>
</dbReference>
<dbReference type="Gene3D" id="3.90.1300.10">
    <property type="entry name" value="Amidase signature (AS) domain"/>
    <property type="match status" value="1"/>
</dbReference>
<name>A0ABD1T080_9LAMI</name>
<keyword evidence="4" id="KW-1185">Reference proteome</keyword>
<protein>
    <submittedName>
        <fullName evidence="3">Amidase signature (AS) superfamily</fullName>
    </submittedName>
</protein>
<feature type="region of interest" description="Disordered" evidence="1">
    <location>
        <begin position="35"/>
        <end position="62"/>
    </location>
</feature>
<comment type="caution">
    <text evidence="3">The sequence shown here is derived from an EMBL/GenBank/DDBJ whole genome shotgun (WGS) entry which is preliminary data.</text>
</comment>
<reference evidence="4" key="1">
    <citation type="submission" date="2024-07" db="EMBL/GenBank/DDBJ databases">
        <title>Two chromosome-level genome assemblies of Korean endemic species Abeliophyllum distichum and Forsythia ovata (Oleaceae).</title>
        <authorList>
            <person name="Jang H."/>
        </authorList>
    </citation>
    <scope>NUCLEOTIDE SEQUENCE [LARGE SCALE GENOMIC DNA]</scope>
</reference>
<evidence type="ECO:0000259" key="2">
    <source>
        <dbReference type="Pfam" id="PF01425"/>
    </source>
</evidence>
<dbReference type="EMBL" id="JBFOLK010000006">
    <property type="protein sequence ID" value="KAL2506036.1"/>
    <property type="molecule type" value="Genomic_DNA"/>
</dbReference>
<dbReference type="SUPFAM" id="SSF75304">
    <property type="entry name" value="Amidase signature (AS) enzymes"/>
    <property type="match status" value="1"/>
</dbReference>
<dbReference type="AlphaFoldDB" id="A0ABD1T080"/>
<dbReference type="Pfam" id="PF01425">
    <property type="entry name" value="Amidase"/>
    <property type="match status" value="1"/>
</dbReference>
<sequence length="111" mass="12130">MMYSVCNLEGHNSRYHLRPNAPDNDLFNAELKQNEAQHQIPKHRRSKGKMVPKRGNRCSSSQGEVLQSSFQIHAEPLGMIIRGSGTAVSATHCVVSLGSDTGASVRQPAAF</sequence>
<dbReference type="InterPro" id="IPR036928">
    <property type="entry name" value="AS_sf"/>
</dbReference>
<evidence type="ECO:0000256" key="1">
    <source>
        <dbReference type="SAM" id="MobiDB-lite"/>
    </source>
</evidence>
<dbReference type="Proteomes" id="UP001604336">
    <property type="component" value="Unassembled WGS sequence"/>
</dbReference>
<organism evidence="3 4">
    <name type="scientific">Abeliophyllum distichum</name>
    <dbReference type="NCBI Taxonomy" id="126358"/>
    <lineage>
        <taxon>Eukaryota</taxon>
        <taxon>Viridiplantae</taxon>
        <taxon>Streptophyta</taxon>
        <taxon>Embryophyta</taxon>
        <taxon>Tracheophyta</taxon>
        <taxon>Spermatophyta</taxon>
        <taxon>Magnoliopsida</taxon>
        <taxon>eudicotyledons</taxon>
        <taxon>Gunneridae</taxon>
        <taxon>Pentapetalae</taxon>
        <taxon>asterids</taxon>
        <taxon>lamiids</taxon>
        <taxon>Lamiales</taxon>
        <taxon>Oleaceae</taxon>
        <taxon>Forsythieae</taxon>
        <taxon>Abeliophyllum</taxon>
    </lineage>
</organism>